<organism evidence="2 3">
    <name type="scientific">Nostocoides jenkinsii Ben 74</name>
    <dbReference type="NCBI Taxonomy" id="1193518"/>
    <lineage>
        <taxon>Bacteria</taxon>
        <taxon>Bacillati</taxon>
        <taxon>Actinomycetota</taxon>
        <taxon>Actinomycetes</taxon>
        <taxon>Micrococcales</taxon>
        <taxon>Intrasporangiaceae</taxon>
        <taxon>Nostocoides</taxon>
    </lineage>
</organism>
<dbReference type="RefSeq" id="WP_048546448.1">
    <property type="nucleotide sequence ID" value="NZ_HF571038.1"/>
</dbReference>
<dbReference type="EMBL" id="CAJC01000167">
    <property type="protein sequence ID" value="CCI54032.1"/>
    <property type="molecule type" value="Genomic_DNA"/>
</dbReference>
<accession>A0A077MFK6</accession>
<dbReference type="Proteomes" id="UP000035720">
    <property type="component" value="Unassembled WGS sequence"/>
</dbReference>
<proteinExistence type="predicted"/>
<sequence length="199" mass="20657">MAIGGFARNVEGRIIGRAAAEAAWVPAGRDLLAGIASQANATISQSDFADEVQRRGGVHALGQPAGWLAHCLESLAIATHAEGIPPLTSLVVQGDGKVGESYAASLAAYGRDTSAGGRDRESQAAADRIECYRWAGAPEPLGGWRARTPSGARTSSTRTPATRTPTTRATKAVVPEREAAYCPSCFMALPATGRCDYCA</sequence>
<dbReference type="AlphaFoldDB" id="A0A077MFK6"/>
<feature type="region of interest" description="Disordered" evidence="1">
    <location>
        <begin position="142"/>
        <end position="169"/>
    </location>
</feature>
<comment type="caution">
    <text evidence="2">The sequence shown here is derived from an EMBL/GenBank/DDBJ whole genome shotgun (WGS) entry which is preliminary data.</text>
</comment>
<name>A0A077MFK6_9MICO</name>
<reference evidence="2 3" key="1">
    <citation type="journal article" date="2013" name="ISME J.">
        <title>A metabolic model for members of the genus Tetrasphaera involved in enhanced biological phosphorus removal.</title>
        <authorList>
            <person name="Kristiansen R."/>
            <person name="Nguyen H.T.T."/>
            <person name="Saunders A.M."/>
            <person name="Nielsen J.L."/>
            <person name="Wimmer R."/>
            <person name="Le V.Q."/>
            <person name="McIlroy S.J."/>
            <person name="Petrovski S."/>
            <person name="Seviour R.J."/>
            <person name="Calteau A."/>
            <person name="Nielsen K.L."/>
            <person name="Nielsen P.H."/>
        </authorList>
    </citation>
    <scope>NUCLEOTIDE SEQUENCE [LARGE SCALE GENOMIC DNA]</scope>
    <source>
        <strain evidence="2 3">Ben 74</strain>
    </source>
</reference>
<evidence type="ECO:0000313" key="2">
    <source>
        <dbReference type="EMBL" id="CCI54032.1"/>
    </source>
</evidence>
<evidence type="ECO:0000313" key="3">
    <source>
        <dbReference type="Proteomes" id="UP000035720"/>
    </source>
</evidence>
<gene>
    <name evidence="2" type="ORF">BN13_550020</name>
</gene>
<evidence type="ECO:0000256" key="1">
    <source>
        <dbReference type="SAM" id="MobiDB-lite"/>
    </source>
</evidence>
<dbReference type="STRING" id="1193518.BN13_550020"/>
<feature type="compositionally biased region" description="Low complexity" evidence="1">
    <location>
        <begin position="145"/>
        <end position="169"/>
    </location>
</feature>
<keyword evidence="3" id="KW-1185">Reference proteome</keyword>
<protein>
    <submittedName>
        <fullName evidence="2">Uncharacterized protein</fullName>
    </submittedName>
</protein>
<dbReference type="OrthoDB" id="5916883at2"/>